<dbReference type="Proteomes" id="UP000466039">
    <property type="component" value="Chromosome"/>
</dbReference>
<sequence>MRIYREGRAAYPHTIDCPYTGDLVAARMWRLGWQKARDEHRGIPPVTETLQRMSEQLADLAPLAERLGDHD</sequence>
<dbReference type="InterPro" id="IPR007040">
    <property type="entry name" value="Ribosome_modulation_factor"/>
</dbReference>
<dbReference type="Pfam" id="PF04957">
    <property type="entry name" value="RMF"/>
    <property type="match status" value="1"/>
</dbReference>
<reference evidence="1 2" key="1">
    <citation type="journal article" date="2019" name="Emerg. Microbes Infect.">
        <title>Comprehensive subspecies identification of 175 nontuberculous mycobacteria species based on 7547 genomic profiles.</title>
        <authorList>
            <person name="Matsumoto Y."/>
            <person name="Kinjo T."/>
            <person name="Motooka D."/>
            <person name="Nabeya D."/>
            <person name="Jung N."/>
            <person name="Uechi K."/>
            <person name="Horii T."/>
            <person name="Iida T."/>
            <person name="Fujita J."/>
            <person name="Nakamura S."/>
        </authorList>
    </citation>
    <scope>NUCLEOTIDE SEQUENCE [LARGE SCALE GENOMIC DNA]</scope>
    <source>
        <strain evidence="1 2">JCM 15658</strain>
    </source>
</reference>
<dbReference type="AlphaFoldDB" id="A0AAD1IUX9"/>
<keyword evidence="2" id="KW-1185">Reference proteome</keyword>
<name>A0AAD1IUX9_MYCMB</name>
<dbReference type="EMBL" id="AP022617">
    <property type="protein sequence ID" value="BBZ58891.1"/>
    <property type="molecule type" value="Genomic_DNA"/>
</dbReference>
<organism evidence="1 2">
    <name type="scientific">Mycolicibacterium monacense</name>
    <name type="common">Mycobacterium monacense</name>
    <dbReference type="NCBI Taxonomy" id="85693"/>
    <lineage>
        <taxon>Bacteria</taxon>
        <taxon>Bacillati</taxon>
        <taxon>Actinomycetota</taxon>
        <taxon>Actinomycetes</taxon>
        <taxon>Mycobacteriales</taxon>
        <taxon>Mycobacteriaceae</taxon>
        <taxon>Mycolicibacterium</taxon>
    </lineage>
</organism>
<accession>A0AAD1IUX9</accession>
<evidence type="ECO:0000313" key="1">
    <source>
        <dbReference type="EMBL" id="BBZ58891.1"/>
    </source>
</evidence>
<proteinExistence type="predicted"/>
<evidence type="ECO:0000313" key="2">
    <source>
        <dbReference type="Proteomes" id="UP000466039"/>
    </source>
</evidence>
<protein>
    <submittedName>
        <fullName evidence="1">Uncharacterized protein</fullName>
    </submittedName>
</protein>
<gene>
    <name evidence="1" type="ORF">MMON_01920</name>
</gene>